<gene>
    <name evidence="1" type="ORF">AMORRO_LOCUS14294</name>
</gene>
<evidence type="ECO:0000313" key="1">
    <source>
        <dbReference type="EMBL" id="CAG8734769.1"/>
    </source>
</evidence>
<name>A0A9N9IG80_9GLOM</name>
<dbReference type="EMBL" id="CAJVPV010027715">
    <property type="protein sequence ID" value="CAG8734769.1"/>
    <property type="molecule type" value="Genomic_DNA"/>
</dbReference>
<keyword evidence="2" id="KW-1185">Reference proteome</keyword>
<protein>
    <submittedName>
        <fullName evidence="1">11826_t:CDS:1</fullName>
    </submittedName>
</protein>
<proteinExistence type="predicted"/>
<comment type="caution">
    <text evidence="1">The sequence shown here is derived from an EMBL/GenBank/DDBJ whole genome shotgun (WGS) entry which is preliminary data.</text>
</comment>
<evidence type="ECO:0000313" key="2">
    <source>
        <dbReference type="Proteomes" id="UP000789342"/>
    </source>
</evidence>
<accession>A0A9N9IG80</accession>
<dbReference type="Proteomes" id="UP000789342">
    <property type="component" value="Unassembled WGS sequence"/>
</dbReference>
<dbReference type="AlphaFoldDB" id="A0A9N9IG80"/>
<dbReference type="OrthoDB" id="2421517at2759"/>
<reference evidence="1" key="1">
    <citation type="submission" date="2021-06" db="EMBL/GenBank/DDBJ databases">
        <authorList>
            <person name="Kallberg Y."/>
            <person name="Tangrot J."/>
            <person name="Rosling A."/>
        </authorList>
    </citation>
    <scope>NUCLEOTIDE SEQUENCE</scope>
    <source>
        <strain evidence="1">CL551</strain>
    </source>
</reference>
<organism evidence="1 2">
    <name type="scientific">Acaulospora morrowiae</name>
    <dbReference type="NCBI Taxonomy" id="94023"/>
    <lineage>
        <taxon>Eukaryota</taxon>
        <taxon>Fungi</taxon>
        <taxon>Fungi incertae sedis</taxon>
        <taxon>Mucoromycota</taxon>
        <taxon>Glomeromycotina</taxon>
        <taxon>Glomeromycetes</taxon>
        <taxon>Diversisporales</taxon>
        <taxon>Acaulosporaceae</taxon>
        <taxon>Acaulospora</taxon>
    </lineage>
</organism>
<feature type="non-terminal residue" evidence="1">
    <location>
        <position position="96"/>
    </location>
</feature>
<feature type="non-terminal residue" evidence="1">
    <location>
        <position position="1"/>
    </location>
</feature>
<sequence>KYIPEKGFSSLRENVKAMNVDQKNITKKKNESKIKIKKGILPDDLGLALDQLKVWAHDNGIKETFEKVFTLVELKALIQTFQTDTVELKGRKKSVF</sequence>